<protein>
    <submittedName>
        <fullName evidence="1">Uncharacterized protein</fullName>
    </submittedName>
</protein>
<evidence type="ECO:0000313" key="1">
    <source>
        <dbReference type="EMBL" id="CDW26497.1"/>
    </source>
</evidence>
<proteinExistence type="predicted"/>
<sequence length="18" mass="2031">MTASDTFIPEKISYESVI</sequence>
<accession>A0A0K2TLH1</accession>
<reference evidence="1" key="1">
    <citation type="submission" date="2014-05" db="EMBL/GenBank/DDBJ databases">
        <authorList>
            <person name="Chronopoulou M."/>
        </authorList>
    </citation>
    <scope>NUCLEOTIDE SEQUENCE</scope>
    <source>
        <tissue evidence="1">Whole organism</tissue>
    </source>
</reference>
<dbReference type="EMBL" id="HACA01009136">
    <property type="protein sequence ID" value="CDW26497.1"/>
    <property type="molecule type" value="Transcribed_RNA"/>
</dbReference>
<name>A0A0K2TLH1_LEPSM</name>
<organism evidence="1">
    <name type="scientific">Lepeophtheirus salmonis</name>
    <name type="common">Salmon louse</name>
    <name type="synonym">Caligus salmonis</name>
    <dbReference type="NCBI Taxonomy" id="72036"/>
    <lineage>
        <taxon>Eukaryota</taxon>
        <taxon>Metazoa</taxon>
        <taxon>Ecdysozoa</taxon>
        <taxon>Arthropoda</taxon>
        <taxon>Crustacea</taxon>
        <taxon>Multicrustacea</taxon>
        <taxon>Hexanauplia</taxon>
        <taxon>Copepoda</taxon>
        <taxon>Siphonostomatoida</taxon>
        <taxon>Caligidae</taxon>
        <taxon>Lepeophtheirus</taxon>
    </lineage>
</organism>
<dbReference type="AlphaFoldDB" id="A0A0K2TLH1"/>